<dbReference type="AlphaFoldDB" id="A0A1X2G229"/>
<dbReference type="EMBL" id="MCGT01000072">
    <property type="protein sequence ID" value="ORX42266.1"/>
    <property type="molecule type" value="Genomic_DNA"/>
</dbReference>
<feature type="non-terminal residue" evidence="1">
    <location>
        <position position="229"/>
    </location>
</feature>
<sequence length="229" mass="25514">MTEHPNTENPPGAPSWSTVVARGRAKQTVPHMLSRRGAAGTPERLEHPIIFETKDIQQKWLVQKAAAIIQNTLLPDTVIFEFQAKDFDHYTDAYGLLVKKIGPLAGNGARPISRYGSAPRQELIIEAKFEDASNNIFFFFFKTSNNIKAVKEGFTHQGVVYKAVPANSNQEGNRLQVVSLSQLPPYLSNEELVEGLCTSLRYFGVVSRIRKTTNRGYFEGDVSVTLDTT</sequence>
<name>A0A1X2G229_9FUNG</name>
<dbReference type="Proteomes" id="UP000242146">
    <property type="component" value="Unassembled WGS sequence"/>
</dbReference>
<comment type="caution">
    <text evidence="1">The sequence shown here is derived from an EMBL/GenBank/DDBJ whole genome shotgun (WGS) entry which is preliminary data.</text>
</comment>
<organism evidence="1 2">
    <name type="scientific">Hesseltinella vesiculosa</name>
    <dbReference type="NCBI Taxonomy" id="101127"/>
    <lineage>
        <taxon>Eukaryota</taxon>
        <taxon>Fungi</taxon>
        <taxon>Fungi incertae sedis</taxon>
        <taxon>Mucoromycota</taxon>
        <taxon>Mucoromycotina</taxon>
        <taxon>Mucoromycetes</taxon>
        <taxon>Mucorales</taxon>
        <taxon>Cunninghamellaceae</taxon>
        <taxon>Hesseltinella</taxon>
    </lineage>
</organism>
<evidence type="ECO:0000313" key="1">
    <source>
        <dbReference type="EMBL" id="ORX42266.1"/>
    </source>
</evidence>
<reference evidence="1 2" key="1">
    <citation type="submission" date="2016-07" db="EMBL/GenBank/DDBJ databases">
        <title>Pervasive Adenine N6-methylation of Active Genes in Fungi.</title>
        <authorList>
            <consortium name="DOE Joint Genome Institute"/>
            <person name="Mondo S.J."/>
            <person name="Dannebaum R.O."/>
            <person name="Kuo R.C."/>
            <person name="Labutti K."/>
            <person name="Haridas S."/>
            <person name="Kuo A."/>
            <person name="Salamov A."/>
            <person name="Ahrendt S.R."/>
            <person name="Lipzen A."/>
            <person name="Sullivan W."/>
            <person name="Andreopoulos W.B."/>
            <person name="Clum A."/>
            <person name="Lindquist E."/>
            <person name="Daum C."/>
            <person name="Ramamoorthy G.K."/>
            <person name="Gryganskyi A."/>
            <person name="Culley D."/>
            <person name="Magnuson J.K."/>
            <person name="James T.Y."/>
            <person name="O'Malley M.A."/>
            <person name="Stajich J.E."/>
            <person name="Spatafora J.W."/>
            <person name="Visel A."/>
            <person name="Grigoriev I.V."/>
        </authorList>
    </citation>
    <scope>NUCLEOTIDE SEQUENCE [LARGE SCALE GENOMIC DNA]</scope>
    <source>
        <strain evidence="1 2">NRRL 3301</strain>
    </source>
</reference>
<keyword evidence="2" id="KW-1185">Reference proteome</keyword>
<proteinExistence type="predicted"/>
<accession>A0A1X2G229</accession>
<evidence type="ECO:0000313" key="2">
    <source>
        <dbReference type="Proteomes" id="UP000242146"/>
    </source>
</evidence>
<dbReference type="OrthoDB" id="2280262at2759"/>
<gene>
    <name evidence="1" type="ORF">DM01DRAFT_1296564</name>
</gene>
<protein>
    <submittedName>
        <fullName evidence="1">Uncharacterized protein</fullName>
    </submittedName>
</protein>